<reference evidence="2 3" key="1">
    <citation type="submission" date="2016-10" db="EMBL/GenBank/DDBJ databases">
        <authorList>
            <person name="de Groot N.N."/>
        </authorList>
    </citation>
    <scope>NUCLEOTIDE SEQUENCE [LARGE SCALE GENOMIC DNA]</scope>
    <source>
        <strain evidence="2 3">DSM 22788</strain>
    </source>
</reference>
<organism evidence="2 3">
    <name type="scientific">Leucobacter chromiiresistens</name>
    <dbReference type="NCBI Taxonomy" id="1079994"/>
    <lineage>
        <taxon>Bacteria</taxon>
        <taxon>Bacillati</taxon>
        <taxon>Actinomycetota</taxon>
        <taxon>Actinomycetes</taxon>
        <taxon>Micrococcales</taxon>
        <taxon>Microbacteriaceae</taxon>
        <taxon>Leucobacter</taxon>
    </lineage>
</organism>
<evidence type="ECO:0000313" key="3">
    <source>
        <dbReference type="Proteomes" id="UP000182690"/>
    </source>
</evidence>
<feature type="domain" description="General stress protein FMN-binding split barrel" evidence="1">
    <location>
        <begin position="10"/>
        <end position="151"/>
    </location>
</feature>
<dbReference type="PANTHER" id="PTHR34818:SF1">
    <property type="entry name" value="PROTEIN BLI-3"/>
    <property type="match status" value="1"/>
</dbReference>
<dbReference type="InterPro" id="IPR038725">
    <property type="entry name" value="YdaG_split_barrel_FMN-bd"/>
</dbReference>
<dbReference type="SUPFAM" id="SSF50475">
    <property type="entry name" value="FMN-binding split barrel"/>
    <property type="match status" value="1"/>
</dbReference>
<dbReference type="OrthoDB" id="1432662at2"/>
<gene>
    <name evidence="2" type="ORF">SAMN04488565_1984</name>
</gene>
<sequence length="161" mass="17103">MSESTELTPETVIKVMREERFVMLSTATPDGKIVSHPMTPQEVTDDGDVWFFIGLQGDQADAIRANPQVNLAFAETGSWLSVSGVAEFVSDRAKAAELWDGEVEAYFDGGLEDPNLGLLRVNGESAQYWGIPGGKVAAAVKIAAAKLTGSEGPGRSGTTEL</sequence>
<dbReference type="Pfam" id="PF16242">
    <property type="entry name" value="Pyrid_ox_like"/>
    <property type="match status" value="1"/>
</dbReference>
<dbReference type="PANTHER" id="PTHR34818">
    <property type="entry name" value="PROTEIN BLI-3"/>
    <property type="match status" value="1"/>
</dbReference>
<evidence type="ECO:0000259" key="1">
    <source>
        <dbReference type="Pfam" id="PF16242"/>
    </source>
</evidence>
<protein>
    <submittedName>
        <fullName evidence="2">General stress protein 26</fullName>
    </submittedName>
</protein>
<proteinExistence type="predicted"/>
<accession>A0A1H0ZQR4</accession>
<dbReference type="Gene3D" id="2.30.110.10">
    <property type="entry name" value="Electron Transport, Fmn-binding Protein, Chain A"/>
    <property type="match status" value="1"/>
</dbReference>
<dbReference type="STRING" id="1079994.SAMN04488565_1984"/>
<dbReference type="eggNOG" id="COG3871">
    <property type="taxonomic scope" value="Bacteria"/>
</dbReference>
<dbReference type="Proteomes" id="UP000182690">
    <property type="component" value="Unassembled WGS sequence"/>
</dbReference>
<evidence type="ECO:0000313" key="2">
    <source>
        <dbReference type="EMBL" id="SDQ29798.1"/>
    </source>
</evidence>
<dbReference type="EMBL" id="FNKB01000001">
    <property type="protein sequence ID" value="SDQ29798.1"/>
    <property type="molecule type" value="Genomic_DNA"/>
</dbReference>
<dbReference type="RefSeq" id="WP_010157292.1">
    <property type="nucleotide sequence ID" value="NZ_FNKB01000001.1"/>
</dbReference>
<dbReference type="InterPro" id="IPR052917">
    <property type="entry name" value="Stress-Dev_Protein"/>
</dbReference>
<dbReference type="InterPro" id="IPR012349">
    <property type="entry name" value="Split_barrel_FMN-bd"/>
</dbReference>
<name>A0A1H0ZQR4_9MICO</name>
<dbReference type="AlphaFoldDB" id="A0A1H0ZQR4"/>